<dbReference type="CDD" id="cd03285">
    <property type="entry name" value="ABC_MSH2_euk"/>
    <property type="match status" value="1"/>
</dbReference>
<reference evidence="11 12" key="1">
    <citation type="journal article" date="2018" name="MBio">
        <title>Comparative Genomics Reveals the Core Gene Toolbox for the Fungus-Insect Symbiosis.</title>
        <authorList>
            <person name="Wang Y."/>
            <person name="Stata M."/>
            <person name="Wang W."/>
            <person name="Stajich J.E."/>
            <person name="White M.M."/>
            <person name="Moncalvo J.M."/>
        </authorList>
    </citation>
    <scope>NUCLEOTIDE SEQUENCE [LARGE SCALE GENOMIC DNA]</scope>
    <source>
        <strain evidence="11 12">SWE-8-4</strain>
    </source>
</reference>
<dbReference type="InterPro" id="IPR016151">
    <property type="entry name" value="DNA_mismatch_repair_MutS_N"/>
</dbReference>
<dbReference type="Pfam" id="PF05192">
    <property type="entry name" value="MutS_III"/>
    <property type="match status" value="1"/>
</dbReference>
<accession>A0A2T9Z074</accession>
<dbReference type="SMART" id="SM00534">
    <property type="entry name" value="MUTSac"/>
    <property type="match status" value="1"/>
</dbReference>
<dbReference type="GO" id="GO:0030983">
    <property type="term" value="F:mismatched DNA binding"/>
    <property type="evidence" value="ECO:0007669"/>
    <property type="project" value="InterPro"/>
</dbReference>
<organism evidence="11 12">
    <name type="scientific">Smittium simulii</name>
    <dbReference type="NCBI Taxonomy" id="133385"/>
    <lineage>
        <taxon>Eukaryota</taxon>
        <taxon>Fungi</taxon>
        <taxon>Fungi incertae sedis</taxon>
        <taxon>Zoopagomycota</taxon>
        <taxon>Kickxellomycotina</taxon>
        <taxon>Harpellomycetes</taxon>
        <taxon>Harpellales</taxon>
        <taxon>Legeriomycetaceae</taxon>
        <taxon>Smittium</taxon>
    </lineage>
</organism>
<dbReference type="PROSITE" id="PS00486">
    <property type="entry name" value="DNA_MISMATCH_REPAIR_2"/>
    <property type="match status" value="1"/>
</dbReference>
<dbReference type="SUPFAM" id="SSF48334">
    <property type="entry name" value="DNA repair protein MutS, domain III"/>
    <property type="match status" value="1"/>
</dbReference>
<comment type="subcellular location">
    <subcellularLocation>
        <location evidence="1">Nucleus</location>
    </subcellularLocation>
</comment>
<keyword evidence="7 9" id="KW-0234">DNA repair</keyword>
<dbReference type="PANTHER" id="PTHR11361">
    <property type="entry name" value="DNA MISMATCH REPAIR PROTEIN MUTS FAMILY MEMBER"/>
    <property type="match status" value="1"/>
</dbReference>
<comment type="function">
    <text evidence="9">Component of the post-replicative DNA mismatch repair system (MMR).</text>
</comment>
<dbReference type="SUPFAM" id="SSF52540">
    <property type="entry name" value="P-loop containing nucleoside triphosphate hydrolases"/>
    <property type="match status" value="1"/>
</dbReference>
<dbReference type="InterPro" id="IPR036187">
    <property type="entry name" value="DNA_mismatch_repair_MutS_sf"/>
</dbReference>
<dbReference type="FunFam" id="1.10.1420.10:FF:000015">
    <property type="entry name" value="DNA mismatch repair protein Msh2"/>
    <property type="match status" value="1"/>
</dbReference>
<dbReference type="PANTHER" id="PTHR11361:SF35">
    <property type="entry name" value="DNA MISMATCH REPAIR PROTEIN MSH2"/>
    <property type="match status" value="1"/>
</dbReference>
<dbReference type="GO" id="GO:0032301">
    <property type="term" value="C:MutSalpha complex"/>
    <property type="evidence" value="ECO:0007669"/>
    <property type="project" value="TreeGrafter"/>
</dbReference>
<proteinExistence type="inferred from homology"/>
<evidence type="ECO:0000313" key="11">
    <source>
        <dbReference type="EMBL" id="PVU97959.1"/>
    </source>
</evidence>
<keyword evidence="6 9" id="KW-0238">DNA-binding</keyword>
<dbReference type="GO" id="GO:0006298">
    <property type="term" value="P:mismatch repair"/>
    <property type="evidence" value="ECO:0007669"/>
    <property type="project" value="InterPro"/>
</dbReference>
<evidence type="ECO:0000259" key="10">
    <source>
        <dbReference type="PROSITE" id="PS00486"/>
    </source>
</evidence>
<feature type="domain" description="DNA mismatch repair proteins mutS family" evidence="10">
    <location>
        <begin position="744"/>
        <end position="760"/>
    </location>
</feature>
<evidence type="ECO:0000256" key="5">
    <source>
        <dbReference type="ARBA" id="ARBA00022840"/>
    </source>
</evidence>
<dbReference type="InterPro" id="IPR007861">
    <property type="entry name" value="DNA_mismatch_repair_MutS_clamp"/>
</dbReference>
<dbReference type="FunFam" id="3.30.420.110:FF:000002">
    <property type="entry name" value="DNA mismatch repair protein"/>
    <property type="match status" value="1"/>
</dbReference>
<dbReference type="GO" id="GO:0006312">
    <property type="term" value="P:mitotic recombination"/>
    <property type="evidence" value="ECO:0007669"/>
    <property type="project" value="TreeGrafter"/>
</dbReference>
<dbReference type="Gene3D" id="3.40.50.300">
    <property type="entry name" value="P-loop containing nucleotide triphosphate hydrolases"/>
    <property type="match status" value="1"/>
</dbReference>
<dbReference type="GO" id="GO:0140664">
    <property type="term" value="F:ATP-dependent DNA damage sensor activity"/>
    <property type="evidence" value="ECO:0007669"/>
    <property type="project" value="InterPro"/>
</dbReference>
<dbReference type="Gene3D" id="3.30.420.110">
    <property type="entry name" value="MutS, connector domain"/>
    <property type="match status" value="1"/>
</dbReference>
<dbReference type="EMBL" id="MBFR01000005">
    <property type="protein sequence ID" value="PVU97959.1"/>
    <property type="molecule type" value="Genomic_DNA"/>
</dbReference>
<dbReference type="STRING" id="133385.A0A2T9Z074"/>
<evidence type="ECO:0000256" key="1">
    <source>
        <dbReference type="ARBA" id="ARBA00004123"/>
    </source>
</evidence>
<dbReference type="SMART" id="SM00533">
    <property type="entry name" value="MUTSd"/>
    <property type="match status" value="1"/>
</dbReference>
<keyword evidence="8" id="KW-0539">Nucleus</keyword>
<dbReference type="Pfam" id="PF00488">
    <property type="entry name" value="MutS_V"/>
    <property type="match status" value="1"/>
</dbReference>
<dbReference type="InterPro" id="IPR032642">
    <property type="entry name" value="Msh2_ATP-bd"/>
</dbReference>
<dbReference type="InterPro" id="IPR045076">
    <property type="entry name" value="MutS"/>
</dbReference>
<keyword evidence="4 9" id="KW-0227">DNA damage</keyword>
<dbReference type="Gene3D" id="1.10.1420.10">
    <property type="match status" value="2"/>
</dbReference>
<dbReference type="FunFam" id="3.40.50.300:FF:000523">
    <property type="entry name" value="DNA mismatch repair protein"/>
    <property type="match status" value="1"/>
</dbReference>
<dbReference type="InterPro" id="IPR011184">
    <property type="entry name" value="DNA_mismatch_repair_Msh2"/>
</dbReference>
<dbReference type="Pfam" id="PF01624">
    <property type="entry name" value="MutS_I"/>
    <property type="match status" value="1"/>
</dbReference>
<evidence type="ECO:0000256" key="4">
    <source>
        <dbReference type="ARBA" id="ARBA00022763"/>
    </source>
</evidence>
<dbReference type="AlphaFoldDB" id="A0A2T9Z074"/>
<evidence type="ECO:0000256" key="7">
    <source>
        <dbReference type="ARBA" id="ARBA00023204"/>
    </source>
</evidence>
<dbReference type="Pfam" id="PF05190">
    <property type="entry name" value="MutS_IV"/>
    <property type="match status" value="1"/>
</dbReference>
<evidence type="ECO:0000313" key="12">
    <source>
        <dbReference type="Proteomes" id="UP000245383"/>
    </source>
</evidence>
<sequence length="943" mass="106376">MSSKASDRPELYLDSQTQQGFCSFIKCLPENDGRTVRLFERDNESYYSIHGENAHYVSRRIYKTSTVLKYLGGDGSKDKGLASCTLSKMNAEILLKHALLEDQLRVEIWSNSDSKKVGLWKIKKKASPGNLQQVEDIIFANTELTSSPIIMSIWLTIENNQMVIGVGFVNTSTREFGAAQFIENETYSNLQSIVIQQQIKECLVLDPANQSILELKNMISVLERCSVMITPCPKTTFNASNVEQDLNRLLAGDISISATPEYDLKNSMVSLSSIIKYLNLLNDDANEGQFKLKNYNLNKFMKLDISAARALNLTSSAQDGASKTMSLQGILNKCKTAQGSRLLEQLITQPLLEIDSILERQKFVKLFFDNFELSQNLQNSYLKAVPDLTRLAKKFIKSTAKLQDVVRVYQLALKLPGLNLLLKDVDPEYVDLVSKTFTDPLEKHIKNSLTFQEMVESTIDLEYANGHDAIIKPDFDPELQRLRAEMEDAMNMMINEQNRVADDINMEAEKKLKLEKSSTYGYCFRLSRNTASCIRNKQNLYPELTTQKNGVYFTTKLLRAQSQRYQDCSNLYDKSASSLVSEILKTSASYASVWIDLGTTLAHLDVLVSFAVVSMTSPIPYVCPTFNTDNRRVYLKNARHPCLEVQDDVHFIANDIIMNRGESEFLIITGPNMGGKSTYIRQVGMIALMAQIGCFVPCEYAEICIFDSILARVGAGDALVKGISTFMAEMLETASILKTATSNSLIIIDELGRGTSTYDGFGLAWAISEYIINNIGSFCMFATHFHELTNIEKEYNVVQNLQVMASTDNPENNNYDITLLYKIEKGICSQSFGIHVAQLAKFPKSILNLAKQRVKELENFDINSSTSCSEDQSFIPESGMNFDKSEVKQGSEIIENFFIEFSQINNIEHLTGAQVAEEVEKLKLKYKDKIDNNRYVQYVIEYY</sequence>
<dbReference type="InterPro" id="IPR027417">
    <property type="entry name" value="P-loop_NTPase"/>
</dbReference>
<comment type="similarity">
    <text evidence="2 9">Belongs to the DNA mismatch repair MutS family.</text>
</comment>
<dbReference type="GO" id="GO:0005524">
    <property type="term" value="F:ATP binding"/>
    <property type="evidence" value="ECO:0007669"/>
    <property type="project" value="UniProtKB-KW"/>
</dbReference>
<keyword evidence="12" id="KW-1185">Reference proteome</keyword>
<dbReference type="InterPro" id="IPR000432">
    <property type="entry name" value="DNA_mismatch_repair_MutS_C"/>
</dbReference>
<keyword evidence="3 9" id="KW-0547">Nucleotide-binding</keyword>
<dbReference type="NCBIfam" id="NF003810">
    <property type="entry name" value="PRK05399.1"/>
    <property type="match status" value="1"/>
</dbReference>
<keyword evidence="5" id="KW-0067">ATP-binding</keyword>
<dbReference type="InterPro" id="IPR007696">
    <property type="entry name" value="DNA_mismatch_repair_MutS_core"/>
</dbReference>
<evidence type="ECO:0000256" key="8">
    <source>
        <dbReference type="ARBA" id="ARBA00023242"/>
    </source>
</evidence>
<protein>
    <recommendedName>
        <fullName evidence="10">DNA mismatch repair proteins mutS family domain-containing protein</fullName>
    </recommendedName>
</protein>
<dbReference type="InterPro" id="IPR036678">
    <property type="entry name" value="MutS_con_dom_sf"/>
</dbReference>
<gene>
    <name evidence="11" type="ORF">BB561_000181</name>
</gene>
<dbReference type="Pfam" id="PF05188">
    <property type="entry name" value="MutS_II"/>
    <property type="match status" value="1"/>
</dbReference>
<dbReference type="Proteomes" id="UP000245383">
    <property type="component" value="Unassembled WGS sequence"/>
</dbReference>
<comment type="caution">
    <text evidence="11">The sequence shown here is derived from an EMBL/GenBank/DDBJ whole genome shotgun (WGS) entry which is preliminary data.</text>
</comment>
<dbReference type="OrthoDB" id="295033at2759"/>
<evidence type="ECO:0000256" key="3">
    <source>
        <dbReference type="ARBA" id="ARBA00022741"/>
    </source>
</evidence>
<dbReference type="PIRSF" id="PIRSF005813">
    <property type="entry name" value="MSH2"/>
    <property type="match status" value="1"/>
</dbReference>
<dbReference type="InterPro" id="IPR007860">
    <property type="entry name" value="DNA_mmatch_repair_MutS_con_dom"/>
</dbReference>
<evidence type="ECO:0000256" key="2">
    <source>
        <dbReference type="ARBA" id="ARBA00006271"/>
    </source>
</evidence>
<name>A0A2T9Z074_9FUNG</name>
<evidence type="ECO:0000256" key="9">
    <source>
        <dbReference type="RuleBase" id="RU003756"/>
    </source>
</evidence>
<dbReference type="Gene3D" id="3.40.1170.10">
    <property type="entry name" value="DNA repair protein MutS, domain I"/>
    <property type="match status" value="1"/>
</dbReference>
<evidence type="ECO:0000256" key="6">
    <source>
        <dbReference type="ARBA" id="ARBA00023125"/>
    </source>
</evidence>
<dbReference type="InterPro" id="IPR007695">
    <property type="entry name" value="DNA_mismatch_repair_MutS-lik_N"/>
</dbReference>